<organism evidence="2 4">
    <name type="scientific">Haloarcula argentinensis</name>
    <dbReference type="NCBI Taxonomy" id="43776"/>
    <lineage>
        <taxon>Archaea</taxon>
        <taxon>Methanobacteriati</taxon>
        <taxon>Methanobacteriota</taxon>
        <taxon>Stenosarchaea group</taxon>
        <taxon>Halobacteria</taxon>
        <taxon>Halobacteriales</taxon>
        <taxon>Haloarculaceae</taxon>
        <taxon>Haloarcula</taxon>
    </lineage>
</organism>
<name>A0A830FLL1_HALAR</name>
<keyword evidence="5" id="KW-1185">Reference proteome</keyword>
<evidence type="ECO:0000256" key="1">
    <source>
        <dbReference type="SAM" id="Phobius"/>
    </source>
</evidence>
<dbReference type="Proteomes" id="UP000656367">
    <property type="component" value="Unassembled WGS sequence"/>
</dbReference>
<evidence type="ECO:0000313" key="3">
    <source>
        <dbReference type="EMBL" id="MDS0255134.1"/>
    </source>
</evidence>
<evidence type="ECO:0000313" key="2">
    <source>
        <dbReference type="EMBL" id="GGM36233.1"/>
    </source>
</evidence>
<evidence type="ECO:0000313" key="4">
    <source>
        <dbReference type="Proteomes" id="UP000656367"/>
    </source>
</evidence>
<dbReference type="OrthoDB" id="378793at2157"/>
<proteinExistence type="predicted"/>
<sequence length="90" mass="9725">MLVDLFLDSALLVLGIFSLVAIPVVFAQSIENTDAESRLERVAPLLLSLSYVLSKLVPGRFVTVSPGVESAVGTLTLVLLVIGVYFMFIR</sequence>
<dbReference type="RefSeq" id="WP_005536624.1">
    <property type="nucleotide sequence ID" value="NZ_BAABDY010000004.1"/>
</dbReference>
<reference evidence="2" key="1">
    <citation type="journal article" date="2014" name="Int. J. Syst. Evol. Microbiol.">
        <title>Complete genome sequence of Corynebacterium casei LMG S-19264T (=DSM 44701T), isolated from a smear-ripened cheese.</title>
        <authorList>
            <consortium name="US DOE Joint Genome Institute (JGI-PGF)"/>
            <person name="Walter F."/>
            <person name="Albersmeier A."/>
            <person name="Kalinowski J."/>
            <person name="Ruckert C."/>
        </authorList>
    </citation>
    <scope>NUCLEOTIDE SEQUENCE</scope>
    <source>
        <strain evidence="2">JCM 15759</strain>
    </source>
</reference>
<comment type="caution">
    <text evidence="2">The sequence shown here is derived from an EMBL/GenBank/DDBJ whole genome shotgun (WGS) entry which is preliminary data.</text>
</comment>
<dbReference type="EMBL" id="BMON01000002">
    <property type="protein sequence ID" value="GGM36233.1"/>
    <property type="molecule type" value="Genomic_DNA"/>
</dbReference>
<keyword evidence="1" id="KW-1133">Transmembrane helix</keyword>
<evidence type="ECO:0000313" key="5">
    <source>
        <dbReference type="Proteomes" id="UP001248536"/>
    </source>
</evidence>
<keyword evidence="1" id="KW-0472">Membrane</keyword>
<dbReference type="EMBL" id="JAMQCP010000002">
    <property type="protein sequence ID" value="MDS0255134.1"/>
    <property type="molecule type" value="Genomic_DNA"/>
</dbReference>
<accession>A0A830FLL1</accession>
<dbReference type="Proteomes" id="UP001248536">
    <property type="component" value="Unassembled WGS sequence"/>
</dbReference>
<gene>
    <name evidence="2" type="ORF">GCM10009006_16830</name>
    <name evidence="3" type="ORF">NC662_15575</name>
</gene>
<reference evidence="2" key="2">
    <citation type="submission" date="2020-09" db="EMBL/GenBank/DDBJ databases">
        <authorList>
            <person name="Sun Q."/>
            <person name="Ohkuma M."/>
        </authorList>
    </citation>
    <scope>NUCLEOTIDE SEQUENCE</scope>
    <source>
        <strain evidence="2">JCM 15759</strain>
    </source>
</reference>
<keyword evidence="1" id="KW-0812">Transmembrane</keyword>
<feature type="transmembrane region" description="Helical" evidence="1">
    <location>
        <begin position="6"/>
        <end position="27"/>
    </location>
</feature>
<dbReference type="AlphaFoldDB" id="A0A830FLL1"/>
<protein>
    <submittedName>
        <fullName evidence="2">Uncharacterized protein</fullName>
    </submittedName>
</protein>
<feature type="transmembrane region" description="Helical" evidence="1">
    <location>
        <begin position="70"/>
        <end position="89"/>
    </location>
</feature>
<reference evidence="3 5" key="3">
    <citation type="submission" date="2022-06" db="EMBL/GenBank/DDBJ databases">
        <title>Haloarcula sp. a new haloarchaeum isolate from saline soil.</title>
        <authorList>
            <person name="Strakova D."/>
            <person name="Galisteo C."/>
            <person name="Sanchez-Porro C."/>
            <person name="Ventosa A."/>
        </authorList>
    </citation>
    <scope>NUCLEOTIDE SEQUENCE [LARGE SCALE GENOMIC DNA]</scope>
    <source>
        <strain evidence="3 5">JCM 15760</strain>
    </source>
</reference>